<comment type="caution">
    <text evidence="2">The sequence shown here is derived from an EMBL/GenBank/DDBJ whole genome shotgun (WGS) entry which is preliminary data.</text>
</comment>
<evidence type="ECO:0000313" key="2">
    <source>
        <dbReference type="EMBL" id="KAJ7031770.1"/>
    </source>
</evidence>
<accession>A0AAD6SQH6</accession>
<gene>
    <name evidence="2" type="ORF">C8F04DRAFT_1185695</name>
</gene>
<sequence>MGKDLDDRFLLRRHRVDVAASGPYTVHGGHRKGRRESTSHLQAHDHDSSASFAGIPLKVVIPDSGPSTTLVSRGKGEVLNHDTSGNEGSISSVDAIPFPLTSPSSLLALNSSSSIDTTPSASLSIGSSSSLVQSFPRPRVSSGVAVAYFSPIIAERRATIDHALIGRLLENFASGFYRKHPEKHELRKTPIPESLLRYQPSTSRTRLADLMQNMTSPVGRIISEFTSTAGIPRTTFLLLLKESILCAGCKSMDDAPGVLIFRWFSLRSKPHPVSKCLDPSPREVPFLRFRTYPAGVEIPPIQDFLNTPIGRAFVEWNGRIGIPQDVWYTIMTAYVHCRRPTVVTLMEAGSVAMLARPRARIAKGRDERDCVEYIATYTEFTVGSGVDPDTIHNLNYSTRLRMREGAIYSGSVPQIEVVIKIQSKSFCKF</sequence>
<organism evidence="2 3">
    <name type="scientific">Mycena alexandri</name>
    <dbReference type="NCBI Taxonomy" id="1745969"/>
    <lineage>
        <taxon>Eukaryota</taxon>
        <taxon>Fungi</taxon>
        <taxon>Dikarya</taxon>
        <taxon>Basidiomycota</taxon>
        <taxon>Agaricomycotina</taxon>
        <taxon>Agaricomycetes</taxon>
        <taxon>Agaricomycetidae</taxon>
        <taxon>Agaricales</taxon>
        <taxon>Marasmiineae</taxon>
        <taxon>Mycenaceae</taxon>
        <taxon>Mycena</taxon>
    </lineage>
</organism>
<dbReference type="Proteomes" id="UP001218188">
    <property type="component" value="Unassembled WGS sequence"/>
</dbReference>
<keyword evidence="3" id="KW-1185">Reference proteome</keyword>
<evidence type="ECO:0000313" key="3">
    <source>
        <dbReference type="Proteomes" id="UP001218188"/>
    </source>
</evidence>
<reference evidence="2" key="1">
    <citation type="submission" date="2023-03" db="EMBL/GenBank/DDBJ databases">
        <title>Massive genome expansion in bonnet fungi (Mycena s.s.) driven by repeated elements and novel gene families across ecological guilds.</title>
        <authorList>
            <consortium name="Lawrence Berkeley National Laboratory"/>
            <person name="Harder C.B."/>
            <person name="Miyauchi S."/>
            <person name="Viragh M."/>
            <person name="Kuo A."/>
            <person name="Thoen E."/>
            <person name="Andreopoulos B."/>
            <person name="Lu D."/>
            <person name="Skrede I."/>
            <person name="Drula E."/>
            <person name="Henrissat B."/>
            <person name="Morin E."/>
            <person name="Kohler A."/>
            <person name="Barry K."/>
            <person name="LaButti K."/>
            <person name="Morin E."/>
            <person name="Salamov A."/>
            <person name="Lipzen A."/>
            <person name="Mereny Z."/>
            <person name="Hegedus B."/>
            <person name="Baldrian P."/>
            <person name="Stursova M."/>
            <person name="Weitz H."/>
            <person name="Taylor A."/>
            <person name="Grigoriev I.V."/>
            <person name="Nagy L.G."/>
            <person name="Martin F."/>
            <person name="Kauserud H."/>
        </authorList>
    </citation>
    <scope>NUCLEOTIDE SEQUENCE</scope>
    <source>
        <strain evidence="2">CBHHK200</strain>
    </source>
</reference>
<dbReference type="AlphaFoldDB" id="A0AAD6SQH6"/>
<name>A0AAD6SQH6_9AGAR</name>
<feature type="compositionally biased region" description="Basic and acidic residues" evidence="1">
    <location>
        <begin position="35"/>
        <end position="47"/>
    </location>
</feature>
<feature type="region of interest" description="Disordered" evidence="1">
    <location>
        <begin position="21"/>
        <end position="47"/>
    </location>
</feature>
<evidence type="ECO:0000256" key="1">
    <source>
        <dbReference type="SAM" id="MobiDB-lite"/>
    </source>
</evidence>
<dbReference type="EMBL" id="JARJCM010000079">
    <property type="protein sequence ID" value="KAJ7031770.1"/>
    <property type="molecule type" value="Genomic_DNA"/>
</dbReference>
<protein>
    <submittedName>
        <fullName evidence="2">Uncharacterized protein</fullName>
    </submittedName>
</protein>
<proteinExistence type="predicted"/>